<dbReference type="InterPro" id="IPR011990">
    <property type="entry name" value="TPR-like_helical_dom_sf"/>
</dbReference>
<feature type="transmembrane region" description="Helical" evidence="1">
    <location>
        <begin position="276"/>
        <end position="296"/>
    </location>
</feature>
<keyword evidence="3" id="KW-1185">Reference proteome</keyword>
<feature type="transmembrane region" description="Helical" evidence="1">
    <location>
        <begin position="177"/>
        <end position="197"/>
    </location>
</feature>
<accession>A0A935CDZ6</accession>
<feature type="transmembrane region" description="Helical" evidence="1">
    <location>
        <begin position="20"/>
        <end position="38"/>
    </location>
</feature>
<comment type="caution">
    <text evidence="2">The sequence shown here is derived from an EMBL/GenBank/DDBJ whole genome shotgun (WGS) entry which is preliminary data.</text>
</comment>
<feature type="transmembrane region" description="Helical" evidence="1">
    <location>
        <begin position="209"/>
        <end position="235"/>
    </location>
</feature>
<evidence type="ECO:0000313" key="3">
    <source>
        <dbReference type="Proteomes" id="UP000611723"/>
    </source>
</evidence>
<feature type="transmembrane region" description="Helical" evidence="1">
    <location>
        <begin position="118"/>
        <end position="136"/>
    </location>
</feature>
<keyword evidence="1" id="KW-0472">Membrane</keyword>
<feature type="transmembrane region" description="Helical" evidence="1">
    <location>
        <begin position="148"/>
        <end position="165"/>
    </location>
</feature>
<evidence type="ECO:0000256" key="1">
    <source>
        <dbReference type="SAM" id="Phobius"/>
    </source>
</evidence>
<dbReference type="Proteomes" id="UP000611723">
    <property type="component" value="Unassembled WGS sequence"/>
</dbReference>
<gene>
    <name evidence="2" type="ORF">JKA74_20500</name>
</gene>
<keyword evidence="1" id="KW-0812">Transmembrane</keyword>
<proteinExistence type="predicted"/>
<organism evidence="2 3">
    <name type="scientific">Marivirga aurantiaca</name>
    <dbReference type="NCBI Taxonomy" id="2802615"/>
    <lineage>
        <taxon>Bacteria</taxon>
        <taxon>Pseudomonadati</taxon>
        <taxon>Bacteroidota</taxon>
        <taxon>Cytophagia</taxon>
        <taxon>Cytophagales</taxon>
        <taxon>Marivirgaceae</taxon>
        <taxon>Marivirga</taxon>
    </lineage>
</organism>
<feature type="transmembrane region" description="Helical" evidence="1">
    <location>
        <begin position="247"/>
        <end position="270"/>
    </location>
</feature>
<name>A0A935CDZ6_9BACT</name>
<dbReference type="RefSeq" id="WP_201433119.1">
    <property type="nucleotide sequence ID" value="NZ_JAEQBW010000020.1"/>
</dbReference>
<feature type="transmembrane region" description="Helical" evidence="1">
    <location>
        <begin position="92"/>
        <end position="111"/>
    </location>
</feature>
<protein>
    <submittedName>
        <fullName evidence="2">Uncharacterized protein</fullName>
    </submittedName>
</protein>
<reference evidence="2" key="1">
    <citation type="submission" date="2021-01" db="EMBL/GenBank/DDBJ databases">
        <title>Marivirga aurantiaca sp. nov., isolated from intertidal surface sediments.</title>
        <authorList>
            <person name="Zhang M."/>
        </authorList>
    </citation>
    <scope>NUCLEOTIDE SEQUENCE</scope>
    <source>
        <strain evidence="2">S37H4</strain>
    </source>
</reference>
<dbReference type="SUPFAM" id="SSF48452">
    <property type="entry name" value="TPR-like"/>
    <property type="match status" value="1"/>
</dbReference>
<keyword evidence="1" id="KW-1133">Transmembrane helix</keyword>
<feature type="transmembrane region" description="Helical" evidence="1">
    <location>
        <begin position="352"/>
        <end position="370"/>
    </location>
</feature>
<sequence>MSHLNFWKGWRKDFRSIYQVLLFIFFLSVAYSFYTQYFSVDLASPLEEVRKTQSIDLSVHNIYDFVFELNVPTRNYVVYQGFLALKSGFQPWNSYLLLGIIFFCFSILLTASTYFNRLWFMVFQSVFVVWIITLKLQYLEIFGIESQLFTFLFIGLFLGIGYIYHAFKKEAGLFQRWLSFSITLAALVALVAFGSGVDAPVVFMTHHGIIVPVILSVLFIFNVAYEIILHILYLLAGKKNEEGNSNLWHFLILSFLYLVYVALTFARNSFLIDLNIVYLDEFILLAISAILGIWGFRKRSELFSKQLAFRPLGAYLYLVLGIITFSTISWIFSNGNDPLVETFEDMIVFSHLGFGLLFLIYVLYNFVALLNAGHGIYPVVFRPVNIPYTLVRLIGFGVVVALVLRVTYLPYYQAVSGYYNSLGDYYEYVDNNEAAKTTFKIARQYAVTNHKSNFEIGQMEYNDKNWAEASSYFKQAAWKRPSVQAYINRAQTQLNASLYFEALFTLEAAQKDIPDNPYILNMMGLVYDDLNKIDSSFIYFDAAVRASNTESIKNIAESNKLALFAKNRVNEELPGESSIQDKPVPYQANYIALANQKRKVLEDFVVSAKDIDTFLTYNDFSFLFNYTLNKTIAHKSFTGDSIGWLKEFKENKTFFKSIDYAIASRENYAGDQKSAYSLIYDLENSEISDAGFYYLTHGLWLYEQGAYNMAHEKFQQAEKLKMSEASTFRVIALIQAGRLYEAARIYEEQFKGMVVDDQVLKQDPLYQFLQGNPEELPDSFLYLWLKTNASLQPEEKKAIKDQLANSPFLALYQMEKVVSLVEDEKPEEAWEKLDSINIAKEEIGLSVFRNNLKALLIAKLNKIDQVDGVDTSELSVYPRNYKLLFDAFLSRNSVDSVKANQLMWRLGNENVFFDQGVIMASEYFRSKGEQEKAYGLLVEAARLNESSIPILKAYILQALRLNLTSYASESMDDLEKMLTTEEYENFQRKYNEIKELNSQEPW</sequence>
<dbReference type="EMBL" id="JAEQBW010000020">
    <property type="protein sequence ID" value="MBK6267433.1"/>
    <property type="molecule type" value="Genomic_DNA"/>
</dbReference>
<feature type="transmembrane region" description="Helical" evidence="1">
    <location>
        <begin position="308"/>
        <end position="332"/>
    </location>
</feature>
<evidence type="ECO:0000313" key="2">
    <source>
        <dbReference type="EMBL" id="MBK6267433.1"/>
    </source>
</evidence>
<dbReference type="Gene3D" id="1.25.40.10">
    <property type="entry name" value="Tetratricopeptide repeat domain"/>
    <property type="match status" value="1"/>
</dbReference>
<feature type="transmembrane region" description="Helical" evidence="1">
    <location>
        <begin position="390"/>
        <end position="411"/>
    </location>
</feature>
<dbReference type="AlphaFoldDB" id="A0A935CDZ6"/>